<evidence type="ECO:0000313" key="3">
    <source>
        <dbReference type="Proteomes" id="UP001057375"/>
    </source>
</evidence>
<dbReference type="Pfam" id="PF00919">
    <property type="entry name" value="UPF0004"/>
    <property type="match status" value="1"/>
</dbReference>
<dbReference type="Proteomes" id="UP001057375">
    <property type="component" value="Unassembled WGS sequence"/>
</dbReference>
<dbReference type="InterPro" id="IPR013848">
    <property type="entry name" value="Methylthiotransferase_N"/>
</dbReference>
<feature type="non-terminal residue" evidence="2">
    <location>
        <position position="116"/>
    </location>
</feature>
<proteinExistence type="predicted"/>
<comment type="caution">
    <text evidence="2">The sequence shown here is derived from an EMBL/GenBank/DDBJ whole genome shotgun (WGS) entry which is preliminary data.</text>
</comment>
<sequence length="116" mass="13259">MGYEISPFRDNVDLIIFNTCCVRENAELKVYGNLGQLKPVKAKNPDMIIAVCGCMMQQPHVVEEIKKKYSHVDVVFGTHNLHNFPSLLNEAYDQKDILIEVWDHEGEVIEGLEADR</sequence>
<feature type="domain" description="MTTase N-terminal" evidence="1">
    <location>
        <begin position="1"/>
        <end position="93"/>
    </location>
</feature>
<protein>
    <submittedName>
        <fullName evidence="2">tRNA (N6-isopentenyl adenosine(37)-C2)-methylthiotransferase MiaB</fullName>
    </submittedName>
</protein>
<dbReference type="InterPro" id="IPR038135">
    <property type="entry name" value="Methylthiotransferase_N_sf"/>
</dbReference>
<name>A0ABQ5KND4_9EUKA</name>
<accession>A0ABQ5KND4</accession>
<dbReference type="EMBL" id="BQXS01010632">
    <property type="protein sequence ID" value="GKT33962.1"/>
    <property type="molecule type" value="Genomic_DNA"/>
</dbReference>
<evidence type="ECO:0000313" key="2">
    <source>
        <dbReference type="EMBL" id="GKT33962.1"/>
    </source>
</evidence>
<evidence type="ECO:0000259" key="1">
    <source>
        <dbReference type="PROSITE" id="PS51449"/>
    </source>
</evidence>
<dbReference type="Gene3D" id="3.40.50.12160">
    <property type="entry name" value="Methylthiotransferase, N-terminal domain"/>
    <property type="match status" value="1"/>
</dbReference>
<organism evidence="2 3">
    <name type="scientific">Aduncisulcus paluster</name>
    <dbReference type="NCBI Taxonomy" id="2918883"/>
    <lineage>
        <taxon>Eukaryota</taxon>
        <taxon>Metamonada</taxon>
        <taxon>Carpediemonas-like organisms</taxon>
        <taxon>Aduncisulcus</taxon>
    </lineage>
</organism>
<gene>
    <name evidence="2" type="ORF">ADUPG1_007575</name>
</gene>
<dbReference type="PANTHER" id="PTHR43020:SF2">
    <property type="entry name" value="MITOCHONDRIAL TRNA METHYLTHIOTRANSFERASE CDK5RAP1"/>
    <property type="match status" value="1"/>
</dbReference>
<reference evidence="2" key="1">
    <citation type="submission" date="2022-03" db="EMBL/GenBank/DDBJ databases">
        <title>Draft genome sequence of Aduncisulcus paluster, a free-living microaerophilic Fornicata.</title>
        <authorList>
            <person name="Yuyama I."/>
            <person name="Kume K."/>
            <person name="Tamura T."/>
            <person name="Inagaki Y."/>
            <person name="Hashimoto T."/>
        </authorList>
    </citation>
    <scope>NUCLEOTIDE SEQUENCE</scope>
    <source>
        <strain evidence="2">NY0171</strain>
    </source>
</reference>
<dbReference type="PROSITE" id="PS51449">
    <property type="entry name" value="MTTASE_N"/>
    <property type="match status" value="1"/>
</dbReference>
<dbReference type="PANTHER" id="PTHR43020">
    <property type="entry name" value="CDK5 REGULATORY SUBUNIT-ASSOCIATED PROTEIN 1"/>
    <property type="match status" value="1"/>
</dbReference>
<keyword evidence="3" id="KW-1185">Reference proteome</keyword>